<dbReference type="GO" id="GO:1990904">
    <property type="term" value="C:ribonucleoprotein complex"/>
    <property type="evidence" value="ECO:0007669"/>
    <property type="project" value="UniProtKB-KW"/>
</dbReference>
<dbReference type="GO" id="GO:0005737">
    <property type="term" value="C:cytoplasm"/>
    <property type="evidence" value="ECO:0007669"/>
    <property type="project" value="UniProtKB-ARBA"/>
</dbReference>
<comment type="function">
    <text evidence="6 7">This protein binds to 23S rRNA in the presence of protein L20.</text>
</comment>
<dbReference type="AlphaFoldDB" id="A0A378QMG3"/>
<dbReference type="Proteomes" id="UP000254618">
    <property type="component" value="Unassembled WGS sequence"/>
</dbReference>
<gene>
    <name evidence="6 9" type="primary">rplU</name>
    <name evidence="8" type="ORF">B5J93_12855</name>
    <name evidence="9" type="ORF">NCTC11012_00302</name>
</gene>
<dbReference type="EMBL" id="UGQF01000001">
    <property type="protein sequence ID" value="STZ02079.1"/>
    <property type="molecule type" value="Genomic_DNA"/>
</dbReference>
<evidence type="ECO:0000313" key="11">
    <source>
        <dbReference type="Proteomes" id="UP000254618"/>
    </source>
</evidence>
<dbReference type="Proteomes" id="UP000190777">
    <property type="component" value="Unassembled WGS sequence"/>
</dbReference>
<comment type="similarity">
    <text evidence="1 6 7">Belongs to the bacterial ribosomal protein bL21 family.</text>
</comment>
<dbReference type="HAMAP" id="MF_01363">
    <property type="entry name" value="Ribosomal_bL21"/>
    <property type="match status" value="1"/>
</dbReference>
<dbReference type="InterPro" id="IPR001787">
    <property type="entry name" value="Ribosomal_bL21"/>
</dbReference>
<evidence type="ECO:0000256" key="4">
    <source>
        <dbReference type="ARBA" id="ARBA00022980"/>
    </source>
</evidence>
<evidence type="ECO:0000256" key="6">
    <source>
        <dbReference type="HAMAP-Rule" id="MF_01363"/>
    </source>
</evidence>
<dbReference type="InterPro" id="IPR028909">
    <property type="entry name" value="bL21-like"/>
</dbReference>
<dbReference type="NCBIfam" id="TIGR00061">
    <property type="entry name" value="L21"/>
    <property type="match status" value="1"/>
</dbReference>
<dbReference type="SUPFAM" id="SSF141091">
    <property type="entry name" value="L21p-like"/>
    <property type="match status" value="1"/>
</dbReference>
<keyword evidence="4 6" id="KW-0689">Ribosomal protein</keyword>
<reference evidence="9 11" key="2">
    <citation type="submission" date="2018-06" db="EMBL/GenBank/DDBJ databases">
        <authorList>
            <consortium name="Pathogen Informatics"/>
            <person name="Doyle S."/>
        </authorList>
    </citation>
    <scope>NUCLEOTIDE SEQUENCE [LARGE SCALE GENOMIC DNA]</scope>
    <source>
        <strain evidence="9 11">NCTC11012</strain>
    </source>
</reference>
<keyword evidence="3 6" id="KW-0694">RNA-binding</keyword>
<dbReference type="Pfam" id="PF00829">
    <property type="entry name" value="Ribosomal_L21p"/>
    <property type="match status" value="1"/>
</dbReference>
<dbReference type="GO" id="GO:0005840">
    <property type="term" value="C:ribosome"/>
    <property type="evidence" value="ECO:0007669"/>
    <property type="project" value="UniProtKB-KW"/>
</dbReference>
<evidence type="ECO:0000256" key="7">
    <source>
        <dbReference type="RuleBase" id="RU000562"/>
    </source>
</evidence>
<keyword evidence="5 6" id="KW-0687">Ribonucleoprotein</keyword>
<keyword evidence="10" id="KW-1185">Reference proteome</keyword>
<dbReference type="EMBL" id="MXAP01000172">
    <property type="protein sequence ID" value="OPH33450.1"/>
    <property type="molecule type" value="Genomic_DNA"/>
</dbReference>
<dbReference type="InterPro" id="IPR018258">
    <property type="entry name" value="Ribosomal_bL21_CS"/>
</dbReference>
<dbReference type="GO" id="GO:0006412">
    <property type="term" value="P:translation"/>
    <property type="evidence" value="ECO:0007669"/>
    <property type="project" value="UniProtKB-UniRule"/>
</dbReference>
<evidence type="ECO:0000256" key="3">
    <source>
        <dbReference type="ARBA" id="ARBA00022884"/>
    </source>
</evidence>
<accession>A0A378QMG3</accession>
<comment type="subunit">
    <text evidence="6">Part of the 50S ribosomal subunit. Contacts protein L20.</text>
</comment>
<proteinExistence type="inferred from homology"/>
<evidence type="ECO:0000256" key="5">
    <source>
        <dbReference type="ARBA" id="ARBA00023274"/>
    </source>
</evidence>
<dbReference type="PANTHER" id="PTHR21349">
    <property type="entry name" value="50S RIBOSOMAL PROTEIN L21"/>
    <property type="match status" value="1"/>
</dbReference>
<dbReference type="InterPro" id="IPR036164">
    <property type="entry name" value="bL21-like_sf"/>
</dbReference>
<evidence type="ECO:0000256" key="1">
    <source>
        <dbReference type="ARBA" id="ARBA00008563"/>
    </source>
</evidence>
<evidence type="ECO:0000256" key="2">
    <source>
        <dbReference type="ARBA" id="ARBA00022730"/>
    </source>
</evidence>
<evidence type="ECO:0000313" key="9">
    <source>
        <dbReference type="EMBL" id="STZ02079.1"/>
    </source>
</evidence>
<dbReference type="RefSeq" id="WP_079326727.1">
    <property type="nucleotide sequence ID" value="NZ_MXAP01000172.1"/>
</dbReference>
<evidence type="ECO:0000313" key="10">
    <source>
        <dbReference type="Proteomes" id="UP000190777"/>
    </source>
</evidence>
<name>A0A378QMG3_9GAMM</name>
<protein>
    <recommendedName>
        <fullName evidence="6">Large ribosomal subunit protein bL21</fullName>
    </recommendedName>
</protein>
<organism evidence="9 11">
    <name type="scientific">Moraxella equi</name>
    <dbReference type="NCBI Taxonomy" id="60442"/>
    <lineage>
        <taxon>Bacteria</taxon>
        <taxon>Pseudomonadati</taxon>
        <taxon>Pseudomonadota</taxon>
        <taxon>Gammaproteobacteria</taxon>
        <taxon>Moraxellales</taxon>
        <taxon>Moraxellaceae</taxon>
        <taxon>Moraxella</taxon>
    </lineage>
</organism>
<dbReference type="GO" id="GO:0003735">
    <property type="term" value="F:structural constituent of ribosome"/>
    <property type="evidence" value="ECO:0007669"/>
    <property type="project" value="InterPro"/>
</dbReference>
<dbReference type="PROSITE" id="PS01169">
    <property type="entry name" value="RIBOSOMAL_L21"/>
    <property type="match status" value="1"/>
</dbReference>
<reference evidence="8 10" key="1">
    <citation type="submission" date="2017-03" db="EMBL/GenBank/DDBJ databases">
        <title>Draft genome sequence of Moraxella equi CCUG 4950T type strain.</title>
        <authorList>
            <person name="Salva-Serra F."/>
            <person name="Engstrom-Jakobsson H."/>
            <person name="Thorell K."/>
            <person name="Jaen-Luchoro D."/>
            <person name="Gonzales-Siles L."/>
            <person name="Karlsson R."/>
            <person name="Yazdan S."/>
            <person name="Boulund F."/>
            <person name="Johnning A."/>
            <person name="Engstrand L."/>
            <person name="Kristiansson E."/>
            <person name="Moore E."/>
        </authorList>
    </citation>
    <scope>NUCLEOTIDE SEQUENCE [LARGE SCALE GENOMIC DNA]</scope>
    <source>
        <strain evidence="8 10">CCUG 4950</strain>
    </source>
</reference>
<dbReference type="GO" id="GO:0019843">
    <property type="term" value="F:rRNA binding"/>
    <property type="evidence" value="ECO:0007669"/>
    <property type="project" value="UniProtKB-UniRule"/>
</dbReference>
<keyword evidence="2 6" id="KW-0699">rRNA-binding</keyword>
<sequence length="103" mass="11375">MYAVIKSGGKQHRVSVGETLKVELLKAEVGATLNIEEVLMVVNGSDVKIGQPVVAGASVVAEVVSHGRGKKVRIVKHKRRKHYHKEQGHRQWYTELKINAING</sequence>
<dbReference type="PANTHER" id="PTHR21349:SF0">
    <property type="entry name" value="LARGE RIBOSOMAL SUBUNIT PROTEIN BL21M"/>
    <property type="match status" value="1"/>
</dbReference>
<evidence type="ECO:0000313" key="8">
    <source>
        <dbReference type="EMBL" id="OPH33450.1"/>
    </source>
</evidence>